<gene>
    <name evidence="2" type="ORF">SZN_07592</name>
</gene>
<dbReference type="InterPro" id="IPR011990">
    <property type="entry name" value="TPR-like_helical_dom_sf"/>
</dbReference>
<dbReference type="InterPro" id="IPR001387">
    <property type="entry name" value="Cro/C1-type_HTH"/>
</dbReference>
<comment type="caution">
    <text evidence="2">The sequence shown here is derived from an EMBL/GenBank/DDBJ whole genome shotgun (WGS) entry which is preliminary data.</text>
</comment>
<evidence type="ECO:0000313" key="3">
    <source>
        <dbReference type="Proteomes" id="UP000004217"/>
    </source>
</evidence>
<name>G2G7Q5_9ACTN</name>
<dbReference type="SUPFAM" id="SSF47413">
    <property type="entry name" value="lambda repressor-like DNA-binding domains"/>
    <property type="match status" value="1"/>
</dbReference>
<sequence length="478" mass="52046">MLEALDTWHFGKVLYAYRTHPHHGRVLSQDVVADWLGLTQAQLSRIENGAAPQDLGKLMQWAHSLGAPADLLWFKLPRAKHQAPRRAAAAKTEPIQSGAQGGLLLPVVINGHSVMVPVDARTLAESGLGSLLDQPDSSKEHEAMSPLNRRAVLKGGIAVAALPGLGLEEIQHVAAALDDARRYMDGPVVEYLRRQIAACKSDDGSLGPKKTLPVMLGLLGAIEEHARDVRPAVRRELLTIGADGAEFAGWLYRDIHQPLQAGHWYDRAMEWAQEANDQAVQGYVLLKKSQMAYDERDAVRVLTLAEAAGQPHWQLPLKVQAEVAQQQARGFAMLGDPMDDVERALGEAHHLLTQHEGASIDATPHLSPHYNRANLMLQTASCYIEAGQPARAADLYGTVLEGDALSRRDQGYFLARRACSLALAGRPDDAASVGLAAVELSDATNSLRTKRELARAMATLQPWATRPGPRELREALRA</sequence>
<keyword evidence="3" id="KW-1185">Reference proteome</keyword>
<dbReference type="CDD" id="cd00093">
    <property type="entry name" value="HTH_XRE"/>
    <property type="match status" value="1"/>
</dbReference>
<evidence type="ECO:0000313" key="2">
    <source>
        <dbReference type="EMBL" id="EGX60481.1"/>
    </source>
</evidence>
<reference evidence="2 3" key="1">
    <citation type="submission" date="2011-08" db="EMBL/GenBank/DDBJ databases">
        <authorList>
            <person name="Lin Y."/>
            <person name="Hao X."/>
            <person name="Johnstone L."/>
            <person name="Miller S.J."/>
            <person name="Wei G."/>
            <person name="Rensing C."/>
        </authorList>
    </citation>
    <scope>NUCLEOTIDE SEQUENCE [LARGE SCALE GENOMIC DNA]</scope>
    <source>
        <strain evidence="2 3">K42</strain>
    </source>
</reference>
<dbReference type="Proteomes" id="UP000004217">
    <property type="component" value="Unassembled WGS sequence"/>
</dbReference>
<dbReference type="OrthoDB" id="3698213at2"/>
<dbReference type="PATRIC" id="fig|700597.3.peg.1481"/>
<dbReference type="InterPro" id="IPR010982">
    <property type="entry name" value="Lambda_DNA-bd_dom_sf"/>
</dbReference>
<accession>G2G7Q5</accession>
<feature type="domain" description="HTH cro/C1-type" evidence="1">
    <location>
        <begin position="27"/>
        <end position="72"/>
    </location>
</feature>
<protein>
    <submittedName>
        <fullName evidence="2">Putative DNA-binding protein</fullName>
    </submittedName>
</protein>
<dbReference type="PROSITE" id="PS50943">
    <property type="entry name" value="HTH_CROC1"/>
    <property type="match status" value="1"/>
</dbReference>
<evidence type="ECO:0000259" key="1">
    <source>
        <dbReference type="PROSITE" id="PS50943"/>
    </source>
</evidence>
<dbReference type="EMBL" id="AGBF01000014">
    <property type="protein sequence ID" value="EGX60481.1"/>
    <property type="molecule type" value="Genomic_DNA"/>
</dbReference>
<dbReference type="SUPFAM" id="SSF48452">
    <property type="entry name" value="TPR-like"/>
    <property type="match status" value="1"/>
</dbReference>
<keyword evidence="2" id="KW-0238">DNA-binding</keyword>
<dbReference type="GO" id="GO:0003677">
    <property type="term" value="F:DNA binding"/>
    <property type="evidence" value="ECO:0007669"/>
    <property type="project" value="UniProtKB-KW"/>
</dbReference>
<proteinExistence type="predicted"/>
<dbReference type="AlphaFoldDB" id="G2G7Q5"/>
<organism evidence="2 3">
    <name type="scientific">Streptomyces zinciresistens K42</name>
    <dbReference type="NCBI Taxonomy" id="700597"/>
    <lineage>
        <taxon>Bacteria</taxon>
        <taxon>Bacillati</taxon>
        <taxon>Actinomycetota</taxon>
        <taxon>Actinomycetes</taxon>
        <taxon>Kitasatosporales</taxon>
        <taxon>Streptomycetaceae</taxon>
        <taxon>Streptomyces</taxon>
    </lineage>
</organism>
<dbReference type="Gene3D" id="1.10.260.40">
    <property type="entry name" value="lambda repressor-like DNA-binding domains"/>
    <property type="match status" value="1"/>
</dbReference>